<dbReference type="EMBL" id="NKHD01000027">
    <property type="protein sequence ID" value="OXT06941.1"/>
    <property type="molecule type" value="Genomic_DNA"/>
</dbReference>
<reference evidence="2 3" key="1">
    <citation type="submission" date="2017-06" db="EMBL/GenBank/DDBJ databases">
        <title>Isolation and characterization of a thermophilic and butanogenic Thermoanaerobacterium thermosaccharolyticum M5 capable of efficient degradation of hemicellulose.</title>
        <authorList>
            <person name="Xin F."/>
            <person name="Jiang Y."/>
        </authorList>
    </citation>
    <scope>NUCLEOTIDE SEQUENCE [LARGE SCALE GENOMIC DNA]</scope>
    <source>
        <strain evidence="2 3">M5</strain>
    </source>
</reference>
<dbReference type="PANTHER" id="PTHR43449">
    <property type="entry name" value="NUCLEOTIDYLTRANSFERASE"/>
    <property type="match status" value="1"/>
</dbReference>
<dbReference type="RefSeq" id="WP_013298354.1">
    <property type="nucleotide sequence ID" value="NZ_JAMKCR010000002.1"/>
</dbReference>
<evidence type="ECO:0000313" key="2">
    <source>
        <dbReference type="EMBL" id="OXT06941.1"/>
    </source>
</evidence>
<accession>A0A231VFZ4</accession>
<evidence type="ECO:0000259" key="1">
    <source>
        <dbReference type="Pfam" id="PF18765"/>
    </source>
</evidence>
<organism evidence="2 3">
    <name type="scientific">Thermoanaerobacterium thermosaccharolyticum</name>
    <name type="common">Clostridium thermosaccharolyticum</name>
    <dbReference type="NCBI Taxonomy" id="1517"/>
    <lineage>
        <taxon>Bacteria</taxon>
        <taxon>Bacillati</taxon>
        <taxon>Bacillota</taxon>
        <taxon>Clostridia</taxon>
        <taxon>Thermoanaerobacterales</taxon>
        <taxon>Thermoanaerobacteraceae</taxon>
        <taxon>Thermoanaerobacterium</taxon>
    </lineage>
</organism>
<keyword evidence="2" id="KW-0808">Transferase</keyword>
<dbReference type="AlphaFoldDB" id="A0A231VFZ4"/>
<dbReference type="GO" id="GO:0016740">
    <property type="term" value="F:transferase activity"/>
    <property type="evidence" value="ECO:0007669"/>
    <property type="project" value="UniProtKB-KW"/>
</dbReference>
<feature type="domain" description="Polymerase beta nucleotidyltransferase" evidence="1">
    <location>
        <begin position="21"/>
        <end position="113"/>
    </location>
</feature>
<dbReference type="OMA" id="HPMCAII"/>
<dbReference type="SUPFAM" id="SSF81301">
    <property type="entry name" value="Nucleotidyltransferase"/>
    <property type="match status" value="1"/>
</dbReference>
<protein>
    <submittedName>
        <fullName evidence="2">Nucleotidyltransferase</fullName>
    </submittedName>
</protein>
<proteinExistence type="predicted"/>
<dbReference type="PANTHER" id="PTHR43449:SF3">
    <property type="entry name" value="POLYMERASE NUCLEOTIDYL TRANSFERASE DOMAIN-CONTAINING PROTEIN"/>
    <property type="match status" value="1"/>
</dbReference>
<sequence>MNAAMIIREKKRNNLIDIGKKYSEIISNVLHPMCAIIIGSVARGDFNDSSDIDVILISDKIPINYKERMKLLYDYVFDAIEPKGYNTEEFKKLYFKNNPISIEAIEKGIVIYDDGIWDKLKKDILSGYVGEIQ</sequence>
<gene>
    <name evidence="2" type="ORF">CE561_09460</name>
</gene>
<dbReference type="Proteomes" id="UP000215301">
    <property type="component" value="Unassembled WGS sequence"/>
</dbReference>
<dbReference type="InterPro" id="IPR041633">
    <property type="entry name" value="Polbeta"/>
</dbReference>
<dbReference type="Gene3D" id="3.30.460.10">
    <property type="entry name" value="Beta Polymerase, domain 2"/>
    <property type="match status" value="1"/>
</dbReference>
<dbReference type="InterPro" id="IPR043519">
    <property type="entry name" value="NT_sf"/>
</dbReference>
<name>A0A231VFZ4_THETR</name>
<dbReference type="Pfam" id="PF18765">
    <property type="entry name" value="Polbeta"/>
    <property type="match status" value="1"/>
</dbReference>
<dbReference type="GeneID" id="93864719"/>
<evidence type="ECO:0000313" key="3">
    <source>
        <dbReference type="Proteomes" id="UP000215301"/>
    </source>
</evidence>
<comment type="caution">
    <text evidence="2">The sequence shown here is derived from an EMBL/GenBank/DDBJ whole genome shotgun (WGS) entry which is preliminary data.</text>
</comment>